<reference evidence="1 2" key="1">
    <citation type="journal article" date="2017" name="Environ. Microbiol.">
        <title>Genome and epigenome of a novel marine Thaumarchaeota strain suggest viral infection, phosphorothioation DNA modification and multiple restriction systems.</title>
        <authorList>
            <person name="Ahlgren N.A."/>
            <person name="Chen Y."/>
            <person name="Needham D.M."/>
            <person name="Parada A.E."/>
            <person name="Sachdeva R."/>
            <person name="Trinh V."/>
            <person name="Chen T."/>
            <person name="Fuhrman J.A."/>
        </authorList>
    </citation>
    <scope>NUCLEOTIDE SEQUENCE [LARGE SCALE GENOMIC DNA]</scope>
    <source>
        <strain evidence="1 2">SPOT01</strain>
    </source>
</reference>
<organism evidence="1 2">
    <name type="scientific">Candidatus Nitrosomarinus catalinensis</name>
    <dbReference type="NCBI Taxonomy" id="1898749"/>
    <lineage>
        <taxon>Archaea</taxon>
        <taxon>Nitrososphaerota</taxon>
        <taxon>Nitrososphaeria</taxon>
        <taxon>Nitrosopumilales</taxon>
        <taxon>Nitrosopumilaceae</taxon>
        <taxon>Candidatus Nitrosomarinus</taxon>
    </lineage>
</organism>
<name>A0A2Z2HMH4_9ARCH</name>
<accession>A0A2Z2HMH4</accession>
<dbReference type="Gene3D" id="1.20.5.2950">
    <property type="match status" value="1"/>
</dbReference>
<dbReference type="EMBL" id="CP021324">
    <property type="protein sequence ID" value="ARS65143.1"/>
    <property type="molecule type" value="Genomic_DNA"/>
</dbReference>
<keyword evidence="2" id="KW-1185">Reference proteome</keyword>
<dbReference type="Proteomes" id="UP000249949">
    <property type="component" value="Chromosome"/>
</dbReference>
<dbReference type="AlphaFoldDB" id="A0A2Z2HMH4"/>
<sequence length="111" mass="12027">MADVAESKVTGIIKSLNGLEDDLDSLTGKVGDMKKQLNVKTLSEIDTLLEKTREMATKEAEVMINAAKEKANSESAKISQEGDSKLAEIESNVNSNFDDMVKHVVSTILKA</sequence>
<protein>
    <recommendedName>
        <fullName evidence="3">V-type ATP synthase subunit H</fullName>
    </recommendedName>
</protein>
<gene>
    <name evidence="1" type="ORF">NMSP_1543</name>
</gene>
<proteinExistence type="predicted"/>
<dbReference type="OrthoDB" id="11763at2157"/>
<dbReference type="KEGG" id="nct:NMSP_1543"/>
<evidence type="ECO:0000313" key="2">
    <source>
        <dbReference type="Proteomes" id="UP000249949"/>
    </source>
</evidence>
<dbReference type="RefSeq" id="WP_086908147.1">
    <property type="nucleotide sequence ID" value="NZ_CP021324.1"/>
</dbReference>
<evidence type="ECO:0008006" key="3">
    <source>
        <dbReference type="Google" id="ProtNLM"/>
    </source>
</evidence>
<dbReference type="GeneID" id="32901991"/>
<evidence type="ECO:0000313" key="1">
    <source>
        <dbReference type="EMBL" id="ARS65143.1"/>
    </source>
</evidence>